<dbReference type="GO" id="GO:0006637">
    <property type="term" value="P:acyl-CoA metabolic process"/>
    <property type="evidence" value="ECO:0007669"/>
    <property type="project" value="TreeGrafter"/>
</dbReference>
<keyword evidence="2" id="KW-0378">Hydrolase</keyword>
<protein>
    <submittedName>
        <fullName evidence="3">Uncharacterized protein</fullName>
    </submittedName>
</protein>
<evidence type="ECO:0000256" key="2">
    <source>
        <dbReference type="ARBA" id="ARBA00022801"/>
    </source>
</evidence>
<reference evidence="3 4" key="1">
    <citation type="journal article" date="2015" name="Genome Biol. Evol.">
        <title>Comparative Genomics of a Bacterivorous Green Alga Reveals Evolutionary Causalities and Consequences of Phago-Mixotrophic Mode of Nutrition.</title>
        <authorList>
            <person name="Burns J.A."/>
            <person name="Paasch A."/>
            <person name="Narechania A."/>
            <person name="Kim E."/>
        </authorList>
    </citation>
    <scope>NUCLEOTIDE SEQUENCE [LARGE SCALE GENOMIC DNA]</scope>
    <source>
        <strain evidence="3 4">PLY_AMNH</strain>
    </source>
</reference>
<dbReference type="GO" id="GO:0047617">
    <property type="term" value="F:fatty acyl-CoA hydrolase activity"/>
    <property type="evidence" value="ECO:0007669"/>
    <property type="project" value="TreeGrafter"/>
</dbReference>
<keyword evidence="4" id="KW-1185">Reference proteome</keyword>
<dbReference type="Gene3D" id="3.10.129.10">
    <property type="entry name" value="Hotdog Thioesterase"/>
    <property type="match status" value="1"/>
</dbReference>
<accession>A0AAE0FX33</accession>
<gene>
    <name evidence="3" type="ORF">CYMTET_24265</name>
</gene>
<organism evidence="3 4">
    <name type="scientific">Cymbomonas tetramitiformis</name>
    <dbReference type="NCBI Taxonomy" id="36881"/>
    <lineage>
        <taxon>Eukaryota</taxon>
        <taxon>Viridiplantae</taxon>
        <taxon>Chlorophyta</taxon>
        <taxon>Pyramimonadophyceae</taxon>
        <taxon>Pyramimonadales</taxon>
        <taxon>Pyramimonadaceae</taxon>
        <taxon>Cymbomonas</taxon>
    </lineage>
</organism>
<proteinExistence type="inferred from homology"/>
<sequence length="283" mass="30984">MTPLLKGLQVFCRRVYLLGALTVSQAKRMSHQPLPRPQSSEELVLHTTNDPQEVRDNIGFTYATVFQDDTLVSGFEISVCQTPERKDPGGTASVEGARAVWDSWVELRIPLATNEVFRRAFQDVDGSARVGRILELMDGLAADVGYRHSTGGYVKGVDISVATASIDSLELNGKEFSDSADILIRAYVTQVGTSSMESLPAMENKVSLKKTWPSLLSGAQLKALSVCCDVEQSDTAVRTHAFFMMVARQKSSNTAYKVAASFHPHVQKRQGSAGRSRYHILAS</sequence>
<evidence type="ECO:0000256" key="1">
    <source>
        <dbReference type="ARBA" id="ARBA00010458"/>
    </source>
</evidence>
<evidence type="ECO:0000313" key="3">
    <source>
        <dbReference type="EMBL" id="KAK3267165.1"/>
    </source>
</evidence>
<dbReference type="InterPro" id="IPR029069">
    <property type="entry name" value="HotDog_dom_sf"/>
</dbReference>
<dbReference type="AlphaFoldDB" id="A0AAE0FX33"/>
<dbReference type="EMBL" id="LGRX02012582">
    <property type="protein sequence ID" value="KAK3267165.1"/>
    <property type="molecule type" value="Genomic_DNA"/>
</dbReference>
<dbReference type="Proteomes" id="UP001190700">
    <property type="component" value="Unassembled WGS sequence"/>
</dbReference>
<dbReference type="PANTHER" id="PTHR12655:SF0">
    <property type="entry name" value="ACYL-COENZYME A THIOESTERASE 9, MITOCHONDRIAL"/>
    <property type="match status" value="1"/>
</dbReference>
<dbReference type="PANTHER" id="PTHR12655">
    <property type="entry name" value="ACYL-COA THIOESTERASE"/>
    <property type="match status" value="1"/>
</dbReference>
<dbReference type="SUPFAM" id="SSF54637">
    <property type="entry name" value="Thioesterase/thiol ester dehydrase-isomerase"/>
    <property type="match status" value="1"/>
</dbReference>
<evidence type="ECO:0000313" key="4">
    <source>
        <dbReference type="Proteomes" id="UP001190700"/>
    </source>
</evidence>
<name>A0AAE0FX33_9CHLO</name>
<comment type="similarity">
    <text evidence="1">Belongs to the acyl coenzyme A hydrolase family.</text>
</comment>
<comment type="caution">
    <text evidence="3">The sequence shown here is derived from an EMBL/GenBank/DDBJ whole genome shotgun (WGS) entry which is preliminary data.</text>
</comment>